<comment type="caution">
    <text evidence="1">The sequence shown here is derived from an EMBL/GenBank/DDBJ whole genome shotgun (WGS) entry which is preliminary data.</text>
</comment>
<name>A0A8S2YCW5_9BILA</name>
<evidence type="ECO:0000313" key="2">
    <source>
        <dbReference type="Proteomes" id="UP000682733"/>
    </source>
</evidence>
<evidence type="ECO:0000313" key="1">
    <source>
        <dbReference type="EMBL" id="CAF4553808.1"/>
    </source>
</evidence>
<feature type="non-terminal residue" evidence="1">
    <location>
        <position position="1"/>
    </location>
</feature>
<reference evidence="1" key="1">
    <citation type="submission" date="2021-02" db="EMBL/GenBank/DDBJ databases">
        <authorList>
            <person name="Nowell W R."/>
        </authorList>
    </citation>
    <scope>NUCLEOTIDE SEQUENCE</scope>
</reference>
<dbReference type="AlphaFoldDB" id="A0A8S2YCW5"/>
<protein>
    <submittedName>
        <fullName evidence="1">Uncharacterized protein</fullName>
    </submittedName>
</protein>
<accession>A0A8S2YCW5</accession>
<sequence>AELDGRIKQLEFELEQQEEKRKNGSFICVTEVFHNKDVYVVIDIA</sequence>
<proteinExistence type="predicted"/>
<organism evidence="1 2">
    <name type="scientific">Didymodactylos carnosus</name>
    <dbReference type="NCBI Taxonomy" id="1234261"/>
    <lineage>
        <taxon>Eukaryota</taxon>
        <taxon>Metazoa</taxon>
        <taxon>Spiralia</taxon>
        <taxon>Gnathifera</taxon>
        <taxon>Rotifera</taxon>
        <taxon>Eurotatoria</taxon>
        <taxon>Bdelloidea</taxon>
        <taxon>Philodinida</taxon>
        <taxon>Philodinidae</taxon>
        <taxon>Didymodactylos</taxon>
    </lineage>
</organism>
<dbReference type="EMBL" id="CAJOBA010111174">
    <property type="protein sequence ID" value="CAF4553808.1"/>
    <property type="molecule type" value="Genomic_DNA"/>
</dbReference>
<dbReference type="Proteomes" id="UP000682733">
    <property type="component" value="Unassembled WGS sequence"/>
</dbReference>
<gene>
    <name evidence="1" type="ORF">TMI583_LOCUS49728</name>
</gene>